<keyword evidence="3" id="KW-1185">Reference proteome</keyword>
<dbReference type="RefSeq" id="WP_068401768.1">
    <property type="nucleotide sequence ID" value="NZ_CP014504.1"/>
</dbReference>
<dbReference type="PATRIC" id="fig|188932.3.peg.2754"/>
<evidence type="ECO:0000313" key="2">
    <source>
        <dbReference type="EMBL" id="AMP99528.1"/>
    </source>
</evidence>
<sequence>MKYFKIIVLCFIIASVFSLIGVFVLQSTGLIGKADSDFKNLPYGIAIGINLCIFLGSFTILLNLQEHVKDNLLYKALSFFLLPGMFVLFVLFAMWDKPWPGVLFCIPYLIVLFIFFVRSKKHDTRNYKN</sequence>
<keyword evidence="1" id="KW-0812">Transmembrane</keyword>
<evidence type="ECO:0000256" key="1">
    <source>
        <dbReference type="SAM" id="Phobius"/>
    </source>
</evidence>
<keyword evidence="1" id="KW-1133">Transmembrane helix</keyword>
<keyword evidence="1" id="KW-0472">Membrane</keyword>
<dbReference type="OrthoDB" id="766079at2"/>
<proteinExistence type="predicted"/>
<dbReference type="KEGG" id="pcm:AY601_2642"/>
<dbReference type="AlphaFoldDB" id="A0A127VF26"/>
<gene>
    <name evidence="2" type="ORF">AY601_2642</name>
</gene>
<dbReference type="EMBL" id="CP014504">
    <property type="protein sequence ID" value="AMP99528.1"/>
    <property type="molecule type" value="Genomic_DNA"/>
</dbReference>
<reference evidence="2 3" key="1">
    <citation type="submission" date="2016-03" db="EMBL/GenBank/DDBJ databases">
        <title>Complete genome sequence of Pedobacter cryoconitis PAMC 27485.</title>
        <authorList>
            <person name="Lee J."/>
            <person name="Kim O.-S."/>
        </authorList>
    </citation>
    <scope>NUCLEOTIDE SEQUENCE [LARGE SCALE GENOMIC DNA]</scope>
    <source>
        <strain evidence="2 3">PAMC 27485</strain>
    </source>
</reference>
<feature type="transmembrane region" description="Helical" evidence="1">
    <location>
        <begin position="43"/>
        <end position="64"/>
    </location>
</feature>
<feature type="transmembrane region" description="Helical" evidence="1">
    <location>
        <begin position="76"/>
        <end position="95"/>
    </location>
</feature>
<feature type="transmembrane region" description="Helical" evidence="1">
    <location>
        <begin position="101"/>
        <end position="118"/>
    </location>
</feature>
<feature type="transmembrane region" description="Helical" evidence="1">
    <location>
        <begin position="7"/>
        <end position="31"/>
    </location>
</feature>
<evidence type="ECO:0000313" key="3">
    <source>
        <dbReference type="Proteomes" id="UP000071561"/>
    </source>
</evidence>
<organism evidence="2 3">
    <name type="scientific">Pedobacter cryoconitis</name>
    <dbReference type="NCBI Taxonomy" id="188932"/>
    <lineage>
        <taxon>Bacteria</taxon>
        <taxon>Pseudomonadati</taxon>
        <taxon>Bacteroidota</taxon>
        <taxon>Sphingobacteriia</taxon>
        <taxon>Sphingobacteriales</taxon>
        <taxon>Sphingobacteriaceae</taxon>
        <taxon>Pedobacter</taxon>
    </lineage>
</organism>
<name>A0A127VF26_9SPHI</name>
<accession>A0A127VF26</accession>
<dbReference type="Proteomes" id="UP000071561">
    <property type="component" value="Chromosome"/>
</dbReference>
<protein>
    <submittedName>
        <fullName evidence="2">Uncharacterized protein</fullName>
    </submittedName>
</protein>